<evidence type="ECO:0000256" key="1">
    <source>
        <dbReference type="SAM" id="MobiDB-lite"/>
    </source>
</evidence>
<evidence type="ECO:0000256" key="2">
    <source>
        <dbReference type="SAM" id="Phobius"/>
    </source>
</evidence>
<comment type="caution">
    <text evidence="3">The sequence shown here is derived from an EMBL/GenBank/DDBJ whole genome shotgun (WGS) entry which is preliminary data.</text>
</comment>
<keyword evidence="2" id="KW-1133">Transmembrane helix</keyword>
<dbReference type="Proteomes" id="UP000186781">
    <property type="component" value="Unassembled WGS sequence"/>
</dbReference>
<keyword evidence="4" id="KW-1185">Reference proteome</keyword>
<proteinExistence type="predicted"/>
<evidence type="ECO:0000313" key="4">
    <source>
        <dbReference type="Proteomes" id="UP000186781"/>
    </source>
</evidence>
<accession>A0ABX3F2Q5</accession>
<dbReference type="EMBL" id="MSKX01000016">
    <property type="protein sequence ID" value="OLO83909.1"/>
    <property type="molecule type" value="Genomic_DNA"/>
</dbReference>
<organism evidence="3 4">
    <name type="scientific">Actinomyces naeslundii</name>
    <dbReference type="NCBI Taxonomy" id="1655"/>
    <lineage>
        <taxon>Bacteria</taxon>
        <taxon>Bacillati</taxon>
        <taxon>Actinomycetota</taxon>
        <taxon>Actinomycetes</taxon>
        <taxon>Actinomycetales</taxon>
        <taxon>Actinomycetaceae</taxon>
        <taxon>Actinomyces</taxon>
    </lineage>
</organism>
<keyword evidence="2" id="KW-0472">Membrane</keyword>
<feature type="transmembrane region" description="Helical" evidence="2">
    <location>
        <begin position="63"/>
        <end position="81"/>
    </location>
</feature>
<keyword evidence="2" id="KW-0812">Transmembrane</keyword>
<name>A0ABX3F2Q5_ACTNA</name>
<protein>
    <submittedName>
        <fullName evidence="3">Uncharacterized protein</fullName>
    </submittedName>
</protein>
<feature type="region of interest" description="Disordered" evidence="1">
    <location>
        <begin position="1"/>
        <end position="29"/>
    </location>
</feature>
<reference evidence="3 4" key="1">
    <citation type="submission" date="2016-12" db="EMBL/GenBank/DDBJ databases">
        <title>Genomic comparison of strains in the 'Actinomyces naeslundii' group.</title>
        <authorList>
            <person name="Mughal S.R."/>
            <person name="Do T."/>
            <person name="Gilbert S.C."/>
            <person name="Witherden E.A."/>
            <person name="Didelot X."/>
            <person name="Beighton D."/>
        </authorList>
    </citation>
    <scope>NUCLEOTIDE SEQUENCE [LARGE SCALE GENOMIC DNA]</scope>
    <source>
        <strain evidence="3 4">WE6B-3</strain>
    </source>
</reference>
<evidence type="ECO:0000313" key="3">
    <source>
        <dbReference type="EMBL" id="OLO83909.1"/>
    </source>
</evidence>
<sequence length="371" mass="38869">MHNKATEDLDSSDSTSTPQGDGAISPASSGILVEGDQSEVPRSNTLSIAPDDKRIRGFLKKGYVMLAVVLVVVGGFLYWIAASLDPDIGISGLRARTVARSAAHHLSSSPEVISAKVSYAYAASGYGPIAQVKARLKDETSVDQAAELLASTHQKADTSQVPLSATLSWKLNGSDITVNFSCDDSPDNIRAQIRRDLSPVGEAKTITRSEPDGSIKVDYGTVSTVPSSITDPIGPESSQTFTLNGWQVTSTSNKNGQFANTPLEPVITAASQTSTTGTIDLDGGTLSVTGLVADENKGLTLEAAAPVVHAVSDCRIAGLNTLQLNGKVQRGLSSDNDYWLSFTCKDGAWTPQHGGNTGHDEAAILQKAAEL</sequence>
<gene>
    <name evidence="3" type="ORF">BKH13_05765</name>
</gene>